<dbReference type="HOGENOM" id="CLU_2196322_0_0_1"/>
<organism evidence="2 3">
    <name type="scientific">Arthroderma otae (strain ATCC MYA-4605 / CBS 113480)</name>
    <name type="common">Microsporum canis</name>
    <dbReference type="NCBI Taxonomy" id="554155"/>
    <lineage>
        <taxon>Eukaryota</taxon>
        <taxon>Fungi</taxon>
        <taxon>Dikarya</taxon>
        <taxon>Ascomycota</taxon>
        <taxon>Pezizomycotina</taxon>
        <taxon>Eurotiomycetes</taxon>
        <taxon>Eurotiomycetidae</taxon>
        <taxon>Onygenales</taxon>
        <taxon>Arthrodermataceae</taxon>
        <taxon>Microsporum</taxon>
    </lineage>
</organism>
<feature type="compositionally biased region" description="Basic and acidic residues" evidence="1">
    <location>
        <begin position="1"/>
        <end position="17"/>
    </location>
</feature>
<dbReference type="GeneID" id="9225694"/>
<proteinExistence type="predicted"/>
<dbReference type="VEuPathDB" id="FungiDB:MCYG_00574"/>
<dbReference type="Proteomes" id="UP000002035">
    <property type="component" value="Unassembled WGS sequence"/>
</dbReference>
<accession>C5FD02</accession>
<sequence>MLYAKGKKESKGKEASSRHLKSTFLRRRSVQQAYKPGPSRGRKHVCLLHGMLYRPPADAYSVSELEMQQQGGQVSDGVCLLCNQEEEAPPLAACLPGYAVDSCLVGLD</sequence>
<evidence type="ECO:0000256" key="1">
    <source>
        <dbReference type="SAM" id="MobiDB-lite"/>
    </source>
</evidence>
<name>C5FD02_ARTOC</name>
<protein>
    <submittedName>
        <fullName evidence="2">Uncharacterized protein</fullName>
    </submittedName>
</protein>
<keyword evidence="3" id="KW-1185">Reference proteome</keyword>
<dbReference type="RefSeq" id="XP_002850470.1">
    <property type="nucleotide sequence ID" value="XM_002850424.1"/>
</dbReference>
<dbReference type="EMBL" id="DS995701">
    <property type="protein sequence ID" value="EEQ27686.1"/>
    <property type="molecule type" value="Genomic_DNA"/>
</dbReference>
<dbReference type="AlphaFoldDB" id="C5FD02"/>
<evidence type="ECO:0000313" key="3">
    <source>
        <dbReference type="Proteomes" id="UP000002035"/>
    </source>
</evidence>
<gene>
    <name evidence="2" type="ORF">MCYG_00574</name>
</gene>
<reference evidence="3" key="1">
    <citation type="journal article" date="2012" name="MBio">
        <title>Comparative genome analysis of Trichophyton rubrum and related dermatophytes reveals candidate genes involved in infection.</title>
        <authorList>
            <person name="Martinez D.A."/>
            <person name="Oliver B.G."/>
            <person name="Graeser Y."/>
            <person name="Goldberg J.M."/>
            <person name="Li W."/>
            <person name="Martinez-Rossi N.M."/>
            <person name="Monod M."/>
            <person name="Shelest E."/>
            <person name="Barton R.C."/>
            <person name="Birch E."/>
            <person name="Brakhage A.A."/>
            <person name="Chen Z."/>
            <person name="Gurr S.J."/>
            <person name="Heiman D."/>
            <person name="Heitman J."/>
            <person name="Kosti I."/>
            <person name="Rossi A."/>
            <person name="Saif S."/>
            <person name="Samalova M."/>
            <person name="Saunders C.W."/>
            <person name="Shea T."/>
            <person name="Summerbell R.C."/>
            <person name="Xu J."/>
            <person name="Young S."/>
            <person name="Zeng Q."/>
            <person name="Birren B.W."/>
            <person name="Cuomo C.A."/>
            <person name="White T.C."/>
        </authorList>
    </citation>
    <scope>NUCLEOTIDE SEQUENCE [LARGE SCALE GENOMIC DNA]</scope>
    <source>
        <strain evidence="3">ATCC MYA-4605 / CBS 113480</strain>
    </source>
</reference>
<evidence type="ECO:0000313" key="2">
    <source>
        <dbReference type="EMBL" id="EEQ27686.1"/>
    </source>
</evidence>
<feature type="region of interest" description="Disordered" evidence="1">
    <location>
        <begin position="1"/>
        <end position="22"/>
    </location>
</feature>